<reference evidence="1" key="1">
    <citation type="submission" date="2020-04" db="EMBL/GenBank/DDBJ databases">
        <authorList>
            <person name="Chiriac C."/>
            <person name="Salcher M."/>
            <person name="Ghai R."/>
            <person name="Kavagutti S V."/>
        </authorList>
    </citation>
    <scope>NUCLEOTIDE SEQUENCE</scope>
</reference>
<organism evidence="1">
    <name type="scientific">uncultured Caudovirales phage</name>
    <dbReference type="NCBI Taxonomy" id="2100421"/>
    <lineage>
        <taxon>Viruses</taxon>
        <taxon>Duplodnaviria</taxon>
        <taxon>Heunggongvirae</taxon>
        <taxon>Uroviricota</taxon>
        <taxon>Caudoviricetes</taxon>
        <taxon>Peduoviridae</taxon>
        <taxon>Maltschvirus</taxon>
        <taxon>Maltschvirus maltsch</taxon>
    </lineage>
</organism>
<accession>A0A6J5M5I2</accession>
<sequence>MTTNTVFQLRRNTVSGTRPTTTTVAPGELAINTTDGILFSANSTVIFEIGANNTNVRVTGNATINSIIANGSQGSAGQVLTTNGTGIYWSSAGVNTAASYTWTNTHTYNSNVRFNAGVIANSSVGTAGQVLHSNGSSVYWDTANSGLSQVVTQQFTANGTANSFLVTGGYFPNAIEVYVGGVKQVPGTDVTLTSGSTVNFAVPPLNGQIVDVFGYKAANNLQSISAIVSQQFTANGTTNTFTITPGYIPNAIEVYVAGVKRVPVTDVDISSGATITFTTAPLNGQTVDVFGYRSVGAVAPYIDVAGGVMTGNLTFNNGAVIIANGSFGTNGQVLTSNGSSMYWSSSSSGPRVTSITTATTITPTGDTADQYNVTALASGATVAAPSGTPVDGQRLILRFKDNGTGRALTWTTSSGAYRAVGVTLPTTTVATKTTYVGCIYNTADTFWDVIAAVTQA</sequence>
<name>A0A6J5M5I2_9CAUD</name>
<proteinExistence type="predicted"/>
<protein>
    <submittedName>
        <fullName evidence="1">Uncharacterized protein</fullName>
    </submittedName>
</protein>
<gene>
    <name evidence="1" type="ORF">UFOVP395_72</name>
</gene>
<evidence type="ECO:0000313" key="1">
    <source>
        <dbReference type="EMBL" id="CAB4140737.1"/>
    </source>
</evidence>
<dbReference type="EMBL" id="LR796380">
    <property type="protein sequence ID" value="CAB4140737.1"/>
    <property type="molecule type" value="Genomic_DNA"/>
</dbReference>